<keyword evidence="3" id="KW-0547">Nucleotide-binding</keyword>
<gene>
    <name evidence="5" type="ORF">RPIT_12490</name>
</gene>
<dbReference type="STRING" id="1610493.RPIT_12490"/>
<keyword evidence="6" id="KW-1185">Reference proteome</keyword>
<dbReference type="InterPro" id="IPR003593">
    <property type="entry name" value="AAA+_ATPase"/>
</dbReference>
<sequence length="300" mass="31819">MIETTSVSKRLGAKQVLHDVSLQARDGHVTGFVGPNGAGKTTLMKIIAGLLPADSGTALIDGVPFTQAAVPGRALGVYMSGEWLPTRRSGSDHLRFVCDTQSIPAARVRPMLETVGLWGVHDRAIGTYSLGMRQRLGIAAALIGDPVNIMLDEPVNGLDPGGVIWLRELLKEQAAHGKAVLLSSHLMSELELVADRVVMLHEGQVVRAGTLAELSTRENRPEVYIASTELAAVLELLHRQGLDTRPEGDGALVAGADPEQVGRIVFGAGLTLSHLAPNVHSLEDLFLSSTSTSQKQESAA</sequence>
<dbReference type="Gene3D" id="3.40.50.300">
    <property type="entry name" value="P-loop containing nucleotide triphosphate hydrolases"/>
    <property type="match status" value="1"/>
</dbReference>
<evidence type="ECO:0000313" key="5">
    <source>
        <dbReference type="EMBL" id="AQP45519.1"/>
    </source>
</evidence>
<keyword evidence="2" id="KW-0813">Transport</keyword>
<protein>
    <submittedName>
        <fullName evidence="5">Uncharacterized protein</fullName>
    </submittedName>
</protein>
<dbReference type="Proteomes" id="UP000188324">
    <property type="component" value="Chromosome"/>
</dbReference>
<dbReference type="InterPro" id="IPR003439">
    <property type="entry name" value="ABC_transporter-like_ATP-bd"/>
</dbReference>
<evidence type="ECO:0000256" key="1">
    <source>
        <dbReference type="ARBA" id="ARBA00005417"/>
    </source>
</evidence>
<keyword evidence="4" id="KW-0067">ATP-binding</keyword>
<dbReference type="RefSeq" id="WP_077343726.1">
    <property type="nucleotide sequence ID" value="NZ_CP019605.1"/>
</dbReference>
<dbReference type="PANTHER" id="PTHR43335:SF4">
    <property type="entry name" value="ABC TRANSPORTER, ATP-BINDING PROTEIN"/>
    <property type="match status" value="1"/>
</dbReference>
<dbReference type="InterPro" id="IPR027417">
    <property type="entry name" value="P-loop_NTPase"/>
</dbReference>
<reference evidence="5 6" key="1">
    <citation type="journal article" date="2016" name="Int. J. Syst. Evol. Microbiol.">
        <title>Tessaracoccus flavus sp. nov., isolated from the drainage system of a lindane-producing factory.</title>
        <authorList>
            <person name="Kumari R."/>
            <person name="Singh P."/>
            <person name="Schumann P."/>
            <person name="Lal R."/>
        </authorList>
    </citation>
    <scope>NUCLEOTIDE SEQUENCE [LARGE SCALE GENOMIC DNA]</scope>
    <source>
        <strain evidence="5 6">RP1T</strain>
    </source>
</reference>
<evidence type="ECO:0000256" key="4">
    <source>
        <dbReference type="ARBA" id="ARBA00022840"/>
    </source>
</evidence>
<dbReference type="SUPFAM" id="SSF52540">
    <property type="entry name" value="P-loop containing nucleoside triphosphate hydrolases"/>
    <property type="match status" value="1"/>
</dbReference>
<dbReference type="PROSITE" id="PS50893">
    <property type="entry name" value="ABC_TRANSPORTER_2"/>
    <property type="match status" value="1"/>
</dbReference>
<accession>A0A1Q2CHC5</accession>
<dbReference type="SMART" id="SM00382">
    <property type="entry name" value="AAA"/>
    <property type="match status" value="1"/>
</dbReference>
<evidence type="ECO:0000256" key="3">
    <source>
        <dbReference type="ARBA" id="ARBA00022741"/>
    </source>
</evidence>
<dbReference type="EMBL" id="CP019605">
    <property type="protein sequence ID" value="AQP45519.1"/>
    <property type="molecule type" value="Genomic_DNA"/>
</dbReference>
<organism evidence="5 6">
    <name type="scientific">Tessaracoccus flavus</name>
    <dbReference type="NCBI Taxonomy" id="1610493"/>
    <lineage>
        <taxon>Bacteria</taxon>
        <taxon>Bacillati</taxon>
        <taxon>Actinomycetota</taxon>
        <taxon>Actinomycetes</taxon>
        <taxon>Propionibacteriales</taxon>
        <taxon>Propionibacteriaceae</taxon>
        <taxon>Tessaracoccus</taxon>
    </lineage>
</organism>
<evidence type="ECO:0000313" key="6">
    <source>
        <dbReference type="Proteomes" id="UP000188324"/>
    </source>
</evidence>
<dbReference type="PANTHER" id="PTHR43335">
    <property type="entry name" value="ABC TRANSPORTER, ATP-BINDING PROTEIN"/>
    <property type="match status" value="1"/>
</dbReference>
<proteinExistence type="inferred from homology"/>
<dbReference type="InterPro" id="IPR017871">
    <property type="entry name" value="ABC_transporter-like_CS"/>
</dbReference>
<dbReference type="Pfam" id="PF00005">
    <property type="entry name" value="ABC_tran"/>
    <property type="match status" value="1"/>
</dbReference>
<dbReference type="GO" id="GO:0005524">
    <property type="term" value="F:ATP binding"/>
    <property type="evidence" value="ECO:0007669"/>
    <property type="project" value="UniProtKB-KW"/>
</dbReference>
<dbReference type="KEGG" id="tfl:RPIT_12490"/>
<comment type="similarity">
    <text evidence="1">Belongs to the ABC transporter superfamily.</text>
</comment>
<dbReference type="PROSITE" id="PS00211">
    <property type="entry name" value="ABC_TRANSPORTER_1"/>
    <property type="match status" value="1"/>
</dbReference>
<dbReference type="AlphaFoldDB" id="A0A1Q2CHC5"/>
<name>A0A1Q2CHC5_9ACTN</name>
<evidence type="ECO:0000256" key="2">
    <source>
        <dbReference type="ARBA" id="ARBA00022448"/>
    </source>
</evidence>
<dbReference type="GO" id="GO:0016887">
    <property type="term" value="F:ATP hydrolysis activity"/>
    <property type="evidence" value="ECO:0007669"/>
    <property type="project" value="InterPro"/>
</dbReference>
<dbReference type="OrthoDB" id="9804819at2"/>